<accession>A0A5J4N3M6</accession>
<protein>
    <submittedName>
        <fullName evidence="2">Uncharacterized protein</fullName>
    </submittedName>
</protein>
<dbReference type="Proteomes" id="UP000324629">
    <property type="component" value="Unassembled WGS sequence"/>
</dbReference>
<evidence type="ECO:0000256" key="1">
    <source>
        <dbReference type="SAM" id="SignalP"/>
    </source>
</evidence>
<feature type="chain" id="PRO_5023836161" evidence="1">
    <location>
        <begin position="18"/>
        <end position="370"/>
    </location>
</feature>
<comment type="caution">
    <text evidence="2">The sequence shown here is derived from an EMBL/GenBank/DDBJ whole genome shotgun (WGS) entry which is preliminary data.</text>
</comment>
<feature type="signal peptide" evidence="1">
    <location>
        <begin position="1"/>
        <end position="17"/>
    </location>
</feature>
<dbReference type="AlphaFoldDB" id="A0A5J4N3M6"/>
<proteinExistence type="predicted"/>
<dbReference type="EMBL" id="QNGE01017776">
    <property type="protein sequence ID" value="KAA3669960.1"/>
    <property type="molecule type" value="Genomic_DNA"/>
</dbReference>
<name>A0A5J4N3M6_9TREM</name>
<evidence type="ECO:0000313" key="3">
    <source>
        <dbReference type="Proteomes" id="UP000324629"/>
    </source>
</evidence>
<evidence type="ECO:0000313" key="2">
    <source>
        <dbReference type="EMBL" id="KAA3669960.1"/>
    </source>
</evidence>
<keyword evidence="3" id="KW-1185">Reference proteome</keyword>
<gene>
    <name evidence="2" type="ORF">DEA37_0012433</name>
</gene>
<sequence length="370" mass="42626">MTVLLWLLIICAQISHSILRPKCCIHGRNICESLKISVFRFGSSCMSALDQIHYLTEYGFQIEQNASLSEGHYSIVAINGDLAVGVKDTHFARISFAAINILTSCLQDSVRCVPPDSITLANSCKTEWDVFEISNLFLFRQTKQFEISHVKLMASGQYTFQTFYNRSLFSGSPLRCNRYLIRRCRHATKYNEITGYSEFGTPLTDPPDSRELPYKMGDTLSQFFAGITITKSTVDKEANSCFIQYELDHPFVSKENSLAYSGVGCAHLLSNWSQHETRMQITRIANEWFIFAQQEYVHYQFTNAYFVKLQSAWPENMTDVTMLRKRDVSLLRMKRIVARLHVFTEVFSHIDQRWTPPLDHFTSEEISSRT</sequence>
<reference evidence="2 3" key="1">
    <citation type="journal article" date="2019" name="Gigascience">
        <title>Whole-genome sequence of the oriental lung fluke Paragonimus westermani.</title>
        <authorList>
            <person name="Oey H."/>
            <person name="Zakrzewski M."/>
            <person name="Narain K."/>
            <person name="Devi K.R."/>
            <person name="Agatsuma T."/>
            <person name="Nawaratna S."/>
            <person name="Gobert G.N."/>
            <person name="Jones M.K."/>
            <person name="Ragan M.A."/>
            <person name="McManus D.P."/>
            <person name="Krause L."/>
        </authorList>
    </citation>
    <scope>NUCLEOTIDE SEQUENCE [LARGE SCALE GENOMIC DNA]</scope>
    <source>
        <strain evidence="2 3">IND2009</strain>
    </source>
</reference>
<organism evidence="2 3">
    <name type="scientific">Paragonimus westermani</name>
    <dbReference type="NCBI Taxonomy" id="34504"/>
    <lineage>
        <taxon>Eukaryota</taxon>
        <taxon>Metazoa</taxon>
        <taxon>Spiralia</taxon>
        <taxon>Lophotrochozoa</taxon>
        <taxon>Platyhelminthes</taxon>
        <taxon>Trematoda</taxon>
        <taxon>Digenea</taxon>
        <taxon>Plagiorchiida</taxon>
        <taxon>Troglotremata</taxon>
        <taxon>Troglotrematidae</taxon>
        <taxon>Paragonimus</taxon>
    </lineage>
</organism>
<keyword evidence="1" id="KW-0732">Signal</keyword>